<dbReference type="Pfam" id="PF05635">
    <property type="entry name" value="23S_rRNA_IVP"/>
    <property type="match status" value="1"/>
</dbReference>
<dbReference type="PANTHER" id="PTHR38471">
    <property type="entry name" value="FOUR HELIX BUNDLE PROTEIN"/>
    <property type="match status" value="1"/>
</dbReference>
<evidence type="ECO:0000313" key="2">
    <source>
        <dbReference type="EMBL" id="WKW14678.1"/>
    </source>
</evidence>
<dbReference type="CDD" id="cd16377">
    <property type="entry name" value="23S_rRNA_IVP_like"/>
    <property type="match status" value="1"/>
</dbReference>
<dbReference type="InterPro" id="IPR012657">
    <property type="entry name" value="23S_rRNA-intervening_sequence"/>
</dbReference>
<accession>A0AA49JZG1</accession>
<dbReference type="RefSeq" id="WP_367887456.1">
    <property type="nucleotide sequence ID" value="NZ_CP130612.1"/>
</dbReference>
<dbReference type="PANTHER" id="PTHR38471:SF2">
    <property type="entry name" value="FOUR HELIX BUNDLE PROTEIN"/>
    <property type="match status" value="1"/>
</dbReference>
<evidence type="ECO:0000313" key="3">
    <source>
        <dbReference type="Proteomes" id="UP001229955"/>
    </source>
</evidence>
<gene>
    <name evidence="1" type="ORF">Strain138_001031</name>
    <name evidence="2" type="ORF">Strain318_001031</name>
</gene>
<dbReference type="Gene3D" id="1.20.1440.60">
    <property type="entry name" value="23S rRNA-intervening sequence"/>
    <property type="match status" value="1"/>
</dbReference>
<dbReference type="Proteomes" id="UP001229955">
    <property type="component" value="Chromosome"/>
</dbReference>
<dbReference type="AlphaFoldDB" id="A0AA49JTS0"/>
<sequence length="132" mass="14734">MHPFRKLAVWEKAHELTVRVHRATEGTAMHRSPGLSSQLRRSVAAIPTNIAEGTGHSSQAQFNRFLEISLASASEADYQLLLAKDLELISAKEYAQLEARLSEVRAMLLGLRKRVLERADAAKRSARKSQKT</sequence>
<dbReference type="EMBL" id="CP130612">
    <property type="protein sequence ID" value="WKW11768.1"/>
    <property type="molecule type" value="Genomic_DNA"/>
</dbReference>
<dbReference type="InterPro" id="IPR036583">
    <property type="entry name" value="23S_rRNA_IVS_sf"/>
</dbReference>
<keyword evidence="3" id="KW-1185">Reference proteome</keyword>
<dbReference type="KEGG" id="pspc:Strain318_001031"/>
<evidence type="ECO:0000313" key="1">
    <source>
        <dbReference type="EMBL" id="WKW11768.1"/>
    </source>
</evidence>
<accession>A0AA49JTS0</accession>
<proteinExistence type="predicted"/>
<protein>
    <submittedName>
        <fullName evidence="1">Four helix bundle protein</fullName>
    </submittedName>
</protein>
<dbReference type="EMBL" id="CP130613">
    <property type="protein sequence ID" value="WKW14678.1"/>
    <property type="molecule type" value="Genomic_DNA"/>
</dbReference>
<reference evidence="1" key="1">
    <citation type="submission" date="2023-07" db="EMBL/GenBank/DDBJ databases">
        <authorList>
            <person name="Haufschild T."/>
            <person name="Kallscheuer N."/>
            <person name="Hammer J."/>
            <person name="Kohn T."/>
            <person name="Kabuu M."/>
            <person name="Jogler M."/>
            <person name="Wohfarth N."/>
            <person name="Heuer A."/>
            <person name="Rohde M."/>
            <person name="van Teeseling M.C.F."/>
            <person name="Jogler C."/>
        </authorList>
    </citation>
    <scope>NUCLEOTIDE SEQUENCE</scope>
    <source>
        <strain evidence="1">Strain 138</strain>
        <strain evidence="2">Strain 318</strain>
    </source>
</reference>
<dbReference type="SUPFAM" id="SSF158446">
    <property type="entry name" value="IVS-encoded protein-like"/>
    <property type="match status" value="1"/>
</dbReference>
<organism evidence="1">
    <name type="scientific">Pseudogemmatithrix spongiicola</name>
    <dbReference type="NCBI Taxonomy" id="3062599"/>
    <lineage>
        <taxon>Bacteria</taxon>
        <taxon>Pseudomonadati</taxon>
        <taxon>Gemmatimonadota</taxon>
        <taxon>Gemmatimonadia</taxon>
        <taxon>Gemmatimonadales</taxon>
        <taxon>Gemmatimonadaceae</taxon>
        <taxon>Pseudogemmatithrix</taxon>
    </lineage>
</organism>
<dbReference type="NCBIfam" id="TIGR02436">
    <property type="entry name" value="four helix bundle protein"/>
    <property type="match status" value="1"/>
</dbReference>
<name>A0AA49JTS0_9BACT</name>